<protein>
    <submittedName>
        <fullName evidence="2">Uncharacterized protein</fullName>
    </submittedName>
</protein>
<proteinExistence type="predicted"/>
<name>A0A1E1L6Q5_9HELO</name>
<organism evidence="2 3">
    <name type="scientific">Rhynchosporium agropyri</name>
    <dbReference type="NCBI Taxonomy" id="914238"/>
    <lineage>
        <taxon>Eukaryota</taxon>
        <taxon>Fungi</taxon>
        <taxon>Dikarya</taxon>
        <taxon>Ascomycota</taxon>
        <taxon>Pezizomycotina</taxon>
        <taxon>Leotiomycetes</taxon>
        <taxon>Helotiales</taxon>
        <taxon>Ploettnerulaceae</taxon>
        <taxon>Rhynchosporium</taxon>
    </lineage>
</organism>
<evidence type="ECO:0000313" key="3">
    <source>
        <dbReference type="Proteomes" id="UP000178912"/>
    </source>
</evidence>
<dbReference type="EMBL" id="FJUX01000083">
    <property type="protein sequence ID" value="CZT06161.1"/>
    <property type="molecule type" value="Genomic_DNA"/>
</dbReference>
<dbReference type="AlphaFoldDB" id="A0A1E1L6Q5"/>
<evidence type="ECO:0000256" key="1">
    <source>
        <dbReference type="SAM" id="MobiDB-lite"/>
    </source>
</evidence>
<reference evidence="3" key="1">
    <citation type="submission" date="2016-03" db="EMBL/GenBank/DDBJ databases">
        <authorList>
            <person name="Guldener U."/>
        </authorList>
    </citation>
    <scope>NUCLEOTIDE SEQUENCE [LARGE SCALE GENOMIC DNA]</scope>
    <source>
        <strain evidence="3">04CH-RAC-A.6.1</strain>
    </source>
</reference>
<feature type="region of interest" description="Disordered" evidence="1">
    <location>
        <begin position="25"/>
        <end position="93"/>
    </location>
</feature>
<evidence type="ECO:0000313" key="2">
    <source>
        <dbReference type="EMBL" id="CZT06161.1"/>
    </source>
</evidence>
<gene>
    <name evidence="2" type="ORF">RAG0_11968</name>
</gene>
<sequence>MPLPPNPTISTSILSDDRAIARKSNALEKREGSGQSKDVWGINRAQGTAKLRNPKGNCTATPRMNIESGGKDHGRASTRSPDDSIGTKTERAYSKTDVLMAPSLKKSLSPRTQYTITQLRRIRIVYSTNFISHEPAGEDEAPKDALQS</sequence>
<dbReference type="Proteomes" id="UP000178912">
    <property type="component" value="Unassembled WGS sequence"/>
</dbReference>
<keyword evidence="3" id="KW-1185">Reference proteome</keyword>
<accession>A0A1E1L6Q5</accession>